<accession>A0A1Y2FN89</accession>
<feature type="region of interest" description="Disordered" evidence="1">
    <location>
        <begin position="167"/>
        <end position="222"/>
    </location>
</feature>
<dbReference type="EMBL" id="MCFI01000004">
    <property type="protein sequence ID" value="ORY85480.1"/>
    <property type="molecule type" value="Genomic_DNA"/>
</dbReference>
<dbReference type="GeneID" id="63788816"/>
<sequence length="287" mass="31925">MSTFALNFATDKRTFAIQVRCVAVLRRAAIPLTCLSGPSHLITTTDQAALACIKQSLYTSRFDASGETHRCLLIEANESRWLLYGQKQLDAMQVRFFARVLVPMATIEQRRLLLDVKPRADRGAQFLSLRKRRAVDTFVKESKKKKQVRRISPQKVVVVSEAASQAASSVGPSGADPTTSSSGPSSTIQQRLDTATTRKATAKEKQTVSSLPPAQAQERRAKDKLKRIILTSLRAQGIDKGHTQFGDLFQHTLQAGSFALRQTSWTPELAWERKAIGVVEDLLRMFR</sequence>
<dbReference type="AlphaFoldDB" id="A0A1Y2FN89"/>
<feature type="domain" description="Sld7 C-terminal" evidence="2">
    <location>
        <begin position="219"/>
        <end position="286"/>
    </location>
</feature>
<dbReference type="InterPro" id="IPR041260">
    <property type="entry name" value="Sld7_C"/>
</dbReference>
<keyword evidence="4" id="KW-1185">Reference proteome</keyword>
<organism evidence="3 4">
    <name type="scientific">Protomyces lactucae-debilis</name>
    <dbReference type="NCBI Taxonomy" id="2754530"/>
    <lineage>
        <taxon>Eukaryota</taxon>
        <taxon>Fungi</taxon>
        <taxon>Dikarya</taxon>
        <taxon>Ascomycota</taxon>
        <taxon>Taphrinomycotina</taxon>
        <taxon>Taphrinomycetes</taxon>
        <taxon>Taphrinales</taxon>
        <taxon>Protomycetaceae</taxon>
        <taxon>Protomyces</taxon>
    </lineage>
</organism>
<comment type="caution">
    <text evidence="3">The sequence shown here is derived from an EMBL/GenBank/DDBJ whole genome shotgun (WGS) entry which is preliminary data.</text>
</comment>
<evidence type="ECO:0000313" key="4">
    <source>
        <dbReference type="Proteomes" id="UP000193685"/>
    </source>
</evidence>
<evidence type="ECO:0000256" key="1">
    <source>
        <dbReference type="SAM" id="MobiDB-lite"/>
    </source>
</evidence>
<dbReference type="OrthoDB" id="10652776at2759"/>
<proteinExistence type="predicted"/>
<dbReference type="Pfam" id="PF18596">
    <property type="entry name" value="Sld7_C"/>
    <property type="match status" value="1"/>
</dbReference>
<evidence type="ECO:0000259" key="2">
    <source>
        <dbReference type="Pfam" id="PF18596"/>
    </source>
</evidence>
<dbReference type="Proteomes" id="UP000193685">
    <property type="component" value="Unassembled WGS sequence"/>
</dbReference>
<evidence type="ECO:0000313" key="3">
    <source>
        <dbReference type="EMBL" id="ORY85480.1"/>
    </source>
</evidence>
<reference evidence="3 4" key="1">
    <citation type="submission" date="2016-07" db="EMBL/GenBank/DDBJ databases">
        <title>Pervasive Adenine N6-methylation of Active Genes in Fungi.</title>
        <authorList>
            <consortium name="DOE Joint Genome Institute"/>
            <person name="Mondo S.J."/>
            <person name="Dannebaum R.O."/>
            <person name="Kuo R.C."/>
            <person name="Labutti K."/>
            <person name="Haridas S."/>
            <person name="Kuo A."/>
            <person name="Salamov A."/>
            <person name="Ahrendt S.R."/>
            <person name="Lipzen A."/>
            <person name="Sullivan W."/>
            <person name="Andreopoulos W.B."/>
            <person name="Clum A."/>
            <person name="Lindquist E."/>
            <person name="Daum C."/>
            <person name="Ramamoorthy G.K."/>
            <person name="Gryganskyi A."/>
            <person name="Culley D."/>
            <person name="Magnuson J.K."/>
            <person name="James T.Y."/>
            <person name="O'Malley M.A."/>
            <person name="Stajich J.E."/>
            <person name="Spatafora J.W."/>
            <person name="Visel A."/>
            <person name="Grigoriev I.V."/>
        </authorList>
    </citation>
    <scope>NUCLEOTIDE SEQUENCE [LARGE SCALE GENOMIC DNA]</scope>
    <source>
        <strain evidence="3 4">12-1054</strain>
    </source>
</reference>
<protein>
    <recommendedName>
        <fullName evidence="2">Sld7 C-terminal domain-containing protein</fullName>
    </recommendedName>
</protein>
<gene>
    <name evidence="3" type="ORF">BCR37DRAFT_412217</name>
</gene>
<dbReference type="RefSeq" id="XP_040726962.1">
    <property type="nucleotide sequence ID" value="XM_040872217.1"/>
</dbReference>
<name>A0A1Y2FN89_PROLT</name>
<feature type="compositionally biased region" description="Low complexity" evidence="1">
    <location>
        <begin position="167"/>
        <end position="187"/>
    </location>
</feature>